<keyword evidence="9" id="KW-1185">Reference proteome</keyword>
<evidence type="ECO:0000313" key="8">
    <source>
        <dbReference type="EMBL" id="RXJ63992.1"/>
    </source>
</evidence>
<dbReference type="InterPro" id="IPR006665">
    <property type="entry name" value="OmpA-like"/>
</dbReference>
<evidence type="ECO:0000313" key="9">
    <source>
        <dbReference type="Proteomes" id="UP000290191"/>
    </source>
</evidence>
<dbReference type="PANTHER" id="PTHR30329">
    <property type="entry name" value="STATOR ELEMENT OF FLAGELLAR MOTOR COMPLEX"/>
    <property type="match status" value="1"/>
</dbReference>
<feature type="transmembrane region" description="Helical" evidence="6">
    <location>
        <begin position="7"/>
        <end position="26"/>
    </location>
</feature>
<evidence type="ECO:0000256" key="6">
    <source>
        <dbReference type="SAM" id="Phobius"/>
    </source>
</evidence>
<feature type="domain" description="OmpA-like" evidence="7">
    <location>
        <begin position="159"/>
        <end position="272"/>
    </location>
</feature>
<dbReference type="EMBL" id="PDKO01000002">
    <property type="protein sequence ID" value="RXJ63992.1"/>
    <property type="molecule type" value="Genomic_DNA"/>
</dbReference>
<dbReference type="InterPro" id="IPR036737">
    <property type="entry name" value="OmpA-like_sf"/>
</dbReference>
<proteinExistence type="predicted"/>
<keyword evidence="3" id="KW-0998">Cell outer membrane</keyword>
<feature type="compositionally biased region" description="Basic and acidic residues" evidence="5">
    <location>
        <begin position="76"/>
        <end position="90"/>
    </location>
</feature>
<dbReference type="Gene3D" id="3.30.1330.60">
    <property type="entry name" value="OmpA-like domain"/>
    <property type="match status" value="1"/>
</dbReference>
<dbReference type="InterPro" id="IPR050330">
    <property type="entry name" value="Bact_OuterMem_StrucFunc"/>
</dbReference>
<accession>A0A4Q0Y1V7</accession>
<comment type="subcellular location">
    <subcellularLocation>
        <location evidence="1">Cell outer membrane</location>
    </subcellularLocation>
</comment>
<feature type="compositionally biased region" description="Low complexity" evidence="5">
    <location>
        <begin position="61"/>
        <end position="73"/>
    </location>
</feature>
<organism evidence="8 9">
    <name type="scientific">Halarcobacter anaerophilus</name>
    <dbReference type="NCBI Taxonomy" id="877500"/>
    <lineage>
        <taxon>Bacteria</taxon>
        <taxon>Pseudomonadati</taxon>
        <taxon>Campylobacterota</taxon>
        <taxon>Epsilonproteobacteria</taxon>
        <taxon>Campylobacterales</taxon>
        <taxon>Arcobacteraceae</taxon>
        <taxon>Halarcobacter</taxon>
    </lineage>
</organism>
<dbReference type="PROSITE" id="PS51257">
    <property type="entry name" value="PROKAR_LIPOPROTEIN"/>
    <property type="match status" value="1"/>
</dbReference>
<name>A0A4Q0Y1V7_9BACT</name>
<comment type="caution">
    <text evidence="8">The sequence shown here is derived from an EMBL/GenBank/DDBJ whole genome shotgun (WGS) entry which is preliminary data.</text>
</comment>
<evidence type="ECO:0000259" key="7">
    <source>
        <dbReference type="PROSITE" id="PS51123"/>
    </source>
</evidence>
<evidence type="ECO:0000256" key="3">
    <source>
        <dbReference type="ARBA" id="ARBA00023237"/>
    </source>
</evidence>
<keyword evidence="2 4" id="KW-0472">Membrane</keyword>
<evidence type="ECO:0000256" key="4">
    <source>
        <dbReference type="PROSITE-ProRule" id="PRU00473"/>
    </source>
</evidence>
<protein>
    <recommendedName>
        <fullName evidence="7">OmpA-like domain-containing protein</fullName>
    </recommendedName>
</protein>
<reference evidence="8 9" key="1">
    <citation type="submission" date="2017-10" db="EMBL/GenBank/DDBJ databases">
        <title>Genomics of the genus Arcobacter.</title>
        <authorList>
            <person name="Perez-Cataluna A."/>
            <person name="Figueras M.J."/>
        </authorList>
    </citation>
    <scope>NUCLEOTIDE SEQUENCE [LARGE SCALE GENOMIC DNA]</scope>
    <source>
        <strain evidence="8 9">DSM 24636</strain>
    </source>
</reference>
<dbReference type="InterPro" id="IPR006664">
    <property type="entry name" value="OMP_bac"/>
</dbReference>
<feature type="region of interest" description="Disordered" evidence="5">
    <location>
        <begin position="49"/>
        <end position="123"/>
    </location>
</feature>
<evidence type="ECO:0000256" key="2">
    <source>
        <dbReference type="ARBA" id="ARBA00023136"/>
    </source>
</evidence>
<sequence length="272" mass="30746">MSSEKKVVFLFLLLIILIVSCVYYHAPKIAKTEDSNIINQPTKIAIVEDNQDSDIKKAEENNIPSSEENNILENSEDSKISDSLENKEDNTSLEEQVQEDTSTKETLEKIPEEEVQENVEEVEGKATEPLILTGEKYIREGNEKPIEELSIKTQELQLEINKLVKEKPVIFKRAGYKTTKKSDITINQIADILKQYPNIRIEIAGHTDAVGAAKMNQQISLARAQSVRNRLIAFGISSKRLVARGYGENIPLENTGGYSKINRRVEFNIIEE</sequence>
<dbReference type="RefSeq" id="WP_129081344.1">
    <property type="nucleotide sequence ID" value="NZ_CP041070.1"/>
</dbReference>
<keyword evidence="6" id="KW-1133">Transmembrane helix</keyword>
<keyword evidence="6" id="KW-0812">Transmembrane</keyword>
<dbReference type="STRING" id="877500.GCA_000935065_03004"/>
<dbReference type="Pfam" id="PF00691">
    <property type="entry name" value="OmpA"/>
    <property type="match status" value="1"/>
</dbReference>
<evidence type="ECO:0000256" key="1">
    <source>
        <dbReference type="ARBA" id="ARBA00004442"/>
    </source>
</evidence>
<dbReference type="PROSITE" id="PS51123">
    <property type="entry name" value="OMPA_2"/>
    <property type="match status" value="1"/>
</dbReference>
<dbReference type="GO" id="GO:0009279">
    <property type="term" value="C:cell outer membrane"/>
    <property type="evidence" value="ECO:0007669"/>
    <property type="project" value="UniProtKB-SubCell"/>
</dbReference>
<dbReference type="SUPFAM" id="SSF103088">
    <property type="entry name" value="OmpA-like"/>
    <property type="match status" value="1"/>
</dbReference>
<dbReference type="OrthoDB" id="9805566at2"/>
<gene>
    <name evidence="8" type="ORF">CRV06_03345</name>
</gene>
<feature type="compositionally biased region" description="Basic and acidic residues" evidence="5">
    <location>
        <begin position="101"/>
        <end position="112"/>
    </location>
</feature>
<dbReference type="PRINTS" id="PR01021">
    <property type="entry name" value="OMPADOMAIN"/>
</dbReference>
<dbReference type="AlphaFoldDB" id="A0A4Q0Y1V7"/>
<dbReference type="PANTHER" id="PTHR30329:SF21">
    <property type="entry name" value="LIPOPROTEIN YIAD-RELATED"/>
    <property type="match status" value="1"/>
</dbReference>
<dbReference type="CDD" id="cd07185">
    <property type="entry name" value="OmpA_C-like"/>
    <property type="match status" value="1"/>
</dbReference>
<evidence type="ECO:0000256" key="5">
    <source>
        <dbReference type="SAM" id="MobiDB-lite"/>
    </source>
</evidence>
<dbReference type="Proteomes" id="UP000290191">
    <property type="component" value="Unassembled WGS sequence"/>
</dbReference>